<evidence type="ECO:0000256" key="1">
    <source>
        <dbReference type="ARBA" id="ARBA00022614"/>
    </source>
</evidence>
<keyword evidence="5" id="KW-1185">Reference proteome</keyword>
<dbReference type="Proteomes" id="UP000799777">
    <property type="component" value="Unassembled WGS sequence"/>
</dbReference>
<dbReference type="PROSITE" id="PS51450">
    <property type="entry name" value="LRR"/>
    <property type="match status" value="1"/>
</dbReference>
<keyword evidence="2" id="KW-0677">Repeat</keyword>
<evidence type="ECO:0000313" key="4">
    <source>
        <dbReference type="EMBL" id="KAF2033903.1"/>
    </source>
</evidence>
<proteinExistence type="predicted"/>
<organism evidence="4 5">
    <name type="scientific">Setomelanomma holmii</name>
    <dbReference type="NCBI Taxonomy" id="210430"/>
    <lineage>
        <taxon>Eukaryota</taxon>
        <taxon>Fungi</taxon>
        <taxon>Dikarya</taxon>
        <taxon>Ascomycota</taxon>
        <taxon>Pezizomycotina</taxon>
        <taxon>Dothideomycetes</taxon>
        <taxon>Pleosporomycetidae</taxon>
        <taxon>Pleosporales</taxon>
        <taxon>Pleosporineae</taxon>
        <taxon>Phaeosphaeriaceae</taxon>
        <taxon>Setomelanomma</taxon>
    </lineage>
</organism>
<dbReference type="InterPro" id="IPR032675">
    <property type="entry name" value="LRR_dom_sf"/>
</dbReference>
<dbReference type="EMBL" id="ML978164">
    <property type="protein sequence ID" value="KAF2033903.1"/>
    <property type="molecule type" value="Genomic_DNA"/>
</dbReference>
<dbReference type="SUPFAM" id="SSF52058">
    <property type="entry name" value="L domain-like"/>
    <property type="match status" value="1"/>
</dbReference>
<evidence type="ECO:0000256" key="3">
    <source>
        <dbReference type="SAM" id="MobiDB-lite"/>
    </source>
</evidence>
<name>A0A9P4LQ73_9PLEO</name>
<dbReference type="InterPro" id="IPR050216">
    <property type="entry name" value="LRR_domain-containing"/>
</dbReference>
<dbReference type="PANTHER" id="PTHR48051">
    <property type="match status" value="1"/>
</dbReference>
<comment type="caution">
    <text evidence="4">The sequence shown here is derived from an EMBL/GenBank/DDBJ whole genome shotgun (WGS) entry which is preliminary data.</text>
</comment>
<feature type="compositionally biased region" description="Polar residues" evidence="3">
    <location>
        <begin position="12"/>
        <end position="23"/>
    </location>
</feature>
<evidence type="ECO:0000313" key="5">
    <source>
        <dbReference type="Proteomes" id="UP000799777"/>
    </source>
</evidence>
<sequence>MEGDAVPPSSPPQATTNRRSSSPFFEPRESTYCPKSSSPPPLFSSDDSRESDDVANYESPRIFKNKRKGAWWDNVESAQKSPALKKAKMTRNYDSGVYMLSDATDSSESLPAQHKSPFSLGDACATPPRDDPLPQPTIMGEEERNFCRGMYTGLEKNSEVYDFGNLYLQDSNIRRIGELASVIRNGPDPGQELPAEGQYRSMIPEIYVNLKDNRLHRLTPALFDLQNLTTLVISGNNIEELPPQIGKLRNLCEMIISRNNMKWLPFEFLSLYQPCGPRGVRIIGDSGVPWLEPKTRQVLTRASAGHAVTRLDDLHDDLLASFNKEVPWSDLDLVAHPKMKALHELVDTFANREQWVWYMRNLELSAADAARQILSRTRGAWDSDETGLFPHHPTIVHAGGPRDEQPRYYARTPVSYFDSTGTLIKGSPEPPTSNDDDFAVITDTLRGAHGAPSTWFTPPDFRAVNSLATMALHAALRQKDQEDLSIADLRHHISDPVPPLADALFKQAEANDGPGYGEFKKCHVCSKEYVIARSQWIEWWCPVGMVVLPFRVQVCSWACVPDEMRAKPQNELVW</sequence>
<accession>A0A9P4LQ73</accession>
<dbReference type="GO" id="GO:0005737">
    <property type="term" value="C:cytoplasm"/>
    <property type="evidence" value="ECO:0007669"/>
    <property type="project" value="TreeGrafter"/>
</dbReference>
<evidence type="ECO:0000256" key="2">
    <source>
        <dbReference type="ARBA" id="ARBA00022737"/>
    </source>
</evidence>
<feature type="region of interest" description="Disordered" evidence="3">
    <location>
        <begin position="104"/>
        <end position="139"/>
    </location>
</feature>
<reference evidence="4" key="1">
    <citation type="journal article" date="2020" name="Stud. Mycol.">
        <title>101 Dothideomycetes genomes: a test case for predicting lifestyles and emergence of pathogens.</title>
        <authorList>
            <person name="Haridas S."/>
            <person name="Albert R."/>
            <person name="Binder M."/>
            <person name="Bloem J."/>
            <person name="Labutti K."/>
            <person name="Salamov A."/>
            <person name="Andreopoulos B."/>
            <person name="Baker S."/>
            <person name="Barry K."/>
            <person name="Bills G."/>
            <person name="Bluhm B."/>
            <person name="Cannon C."/>
            <person name="Castanera R."/>
            <person name="Culley D."/>
            <person name="Daum C."/>
            <person name="Ezra D."/>
            <person name="Gonzalez J."/>
            <person name="Henrissat B."/>
            <person name="Kuo A."/>
            <person name="Liang C."/>
            <person name="Lipzen A."/>
            <person name="Lutzoni F."/>
            <person name="Magnuson J."/>
            <person name="Mondo S."/>
            <person name="Nolan M."/>
            <person name="Ohm R."/>
            <person name="Pangilinan J."/>
            <person name="Park H.-J."/>
            <person name="Ramirez L."/>
            <person name="Alfaro M."/>
            <person name="Sun H."/>
            <person name="Tritt A."/>
            <person name="Yoshinaga Y."/>
            <person name="Zwiers L.-H."/>
            <person name="Turgeon B."/>
            <person name="Goodwin S."/>
            <person name="Spatafora J."/>
            <person name="Crous P."/>
            <person name="Grigoriev I."/>
        </authorList>
    </citation>
    <scope>NUCLEOTIDE SEQUENCE</scope>
    <source>
        <strain evidence="4">CBS 110217</strain>
    </source>
</reference>
<feature type="region of interest" description="Disordered" evidence="3">
    <location>
        <begin position="1"/>
        <end position="60"/>
    </location>
</feature>
<dbReference type="InterPro" id="IPR001611">
    <property type="entry name" value="Leu-rich_rpt"/>
</dbReference>
<dbReference type="PANTHER" id="PTHR48051:SF54">
    <property type="entry name" value="LEUCINE-RICH REPEAT-CONTAINING PROTEIN"/>
    <property type="match status" value="1"/>
</dbReference>
<dbReference type="OrthoDB" id="1517790at2759"/>
<protein>
    <submittedName>
        <fullName evidence="4">Uncharacterized protein</fullName>
    </submittedName>
</protein>
<gene>
    <name evidence="4" type="ORF">EK21DRAFT_108689</name>
</gene>
<dbReference type="Gene3D" id="3.80.10.10">
    <property type="entry name" value="Ribonuclease Inhibitor"/>
    <property type="match status" value="1"/>
</dbReference>
<dbReference type="AlphaFoldDB" id="A0A9P4LQ73"/>
<keyword evidence="1" id="KW-0433">Leucine-rich repeat</keyword>